<dbReference type="Pfam" id="PF02909">
    <property type="entry name" value="TetR_C_1"/>
    <property type="match status" value="1"/>
</dbReference>
<gene>
    <name evidence="7" type="ORF">J2S42_001438</name>
</gene>
<proteinExistence type="predicted"/>
<dbReference type="PRINTS" id="PR00400">
    <property type="entry name" value="TETREPRESSOR"/>
</dbReference>
<keyword evidence="2" id="KW-0805">Transcription regulation</keyword>
<evidence type="ECO:0000256" key="5">
    <source>
        <dbReference type="PROSITE-ProRule" id="PRU00335"/>
    </source>
</evidence>
<dbReference type="PROSITE" id="PS50977">
    <property type="entry name" value="HTH_TETR_2"/>
    <property type="match status" value="1"/>
</dbReference>
<keyword evidence="1" id="KW-0678">Repressor</keyword>
<dbReference type="SUPFAM" id="SSF48498">
    <property type="entry name" value="Tetracyclin repressor-like, C-terminal domain"/>
    <property type="match status" value="1"/>
</dbReference>
<dbReference type="Gene3D" id="1.10.357.10">
    <property type="entry name" value="Tetracycline Repressor, domain 2"/>
    <property type="match status" value="1"/>
</dbReference>
<keyword evidence="4" id="KW-0804">Transcription</keyword>
<protein>
    <submittedName>
        <fullName evidence="7">AcrR family transcriptional regulator</fullName>
    </submittedName>
</protein>
<accession>A0AAE3VWZ0</accession>
<dbReference type="PANTHER" id="PTHR30055:SF151">
    <property type="entry name" value="TRANSCRIPTIONAL REGULATORY PROTEIN"/>
    <property type="match status" value="1"/>
</dbReference>
<name>A0AAE3VWZ0_9ACTN</name>
<comment type="caution">
    <text evidence="7">The sequence shown here is derived from an EMBL/GenBank/DDBJ whole genome shotgun (WGS) entry which is preliminary data.</text>
</comment>
<dbReference type="GO" id="GO:0000976">
    <property type="term" value="F:transcription cis-regulatory region binding"/>
    <property type="evidence" value="ECO:0007669"/>
    <property type="project" value="TreeGrafter"/>
</dbReference>
<feature type="domain" description="HTH tetR-type" evidence="6">
    <location>
        <begin position="10"/>
        <end position="70"/>
    </location>
</feature>
<dbReference type="RefSeq" id="WP_307236432.1">
    <property type="nucleotide sequence ID" value="NZ_JAUSUZ010000001.1"/>
</dbReference>
<reference evidence="7 8" key="1">
    <citation type="submission" date="2023-07" db="EMBL/GenBank/DDBJ databases">
        <title>Sequencing the genomes of 1000 actinobacteria strains.</title>
        <authorList>
            <person name="Klenk H.-P."/>
        </authorList>
    </citation>
    <scope>NUCLEOTIDE SEQUENCE [LARGE SCALE GENOMIC DNA]</scope>
    <source>
        <strain evidence="7 8">DSM 44709</strain>
    </source>
</reference>
<dbReference type="InterPro" id="IPR004111">
    <property type="entry name" value="Repressor_TetR_C"/>
</dbReference>
<evidence type="ECO:0000256" key="4">
    <source>
        <dbReference type="ARBA" id="ARBA00023163"/>
    </source>
</evidence>
<organism evidence="7 8">
    <name type="scientific">Catenuloplanes indicus</name>
    <dbReference type="NCBI Taxonomy" id="137267"/>
    <lineage>
        <taxon>Bacteria</taxon>
        <taxon>Bacillati</taxon>
        <taxon>Actinomycetota</taxon>
        <taxon>Actinomycetes</taxon>
        <taxon>Micromonosporales</taxon>
        <taxon>Micromonosporaceae</taxon>
        <taxon>Catenuloplanes</taxon>
    </lineage>
</organism>
<evidence type="ECO:0000256" key="3">
    <source>
        <dbReference type="ARBA" id="ARBA00023125"/>
    </source>
</evidence>
<dbReference type="InterPro" id="IPR036271">
    <property type="entry name" value="Tet_transcr_reg_TetR-rel_C_sf"/>
</dbReference>
<dbReference type="AlphaFoldDB" id="A0AAE3VWZ0"/>
<dbReference type="Pfam" id="PF00440">
    <property type="entry name" value="TetR_N"/>
    <property type="match status" value="1"/>
</dbReference>
<dbReference type="Proteomes" id="UP001240236">
    <property type="component" value="Unassembled WGS sequence"/>
</dbReference>
<dbReference type="InterPro" id="IPR001647">
    <property type="entry name" value="HTH_TetR"/>
</dbReference>
<evidence type="ECO:0000313" key="8">
    <source>
        <dbReference type="Proteomes" id="UP001240236"/>
    </source>
</evidence>
<evidence type="ECO:0000259" key="6">
    <source>
        <dbReference type="PROSITE" id="PS50977"/>
    </source>
</evidence>
<dbReference type="InterPro" id="IPR009057">
    <property type="entry name" value="Homeodomain-like_sf"/>
</dbReference>
<evidence type="ECO:0000256" key="2">
    <source>
        <dbReference type="ARBA" id="ARBA00023015"/>
    </source>
</evidence>
<feature type="DNA-binding region" description="H-T-H motif" evidence="5">
    <location>
        <begin position="33"/>
        <end position="52"/>
    </location>
</feature>
<dbReference type="InterPro" id="IPR003012">
    <property type="entry name" value="Tet_transcr_reg_TetR"/>
</dbReference>
<dbReference type="EMBL" id="JAUSUZ010000001">
    <property type="protein sequence ID" value="MDQ0364769.1"/>
    <property type="molecule type" value="Genomic_DNA"/>
</dbReference>
<sequence length="212" mass="22688">MSPRPPAAERLDRGQILSGAMAIADRDGVDALSLRKLAADLKVTPMALYWHFKDKDALLDALVEAVLAEVDTPTGGDLRATATALLRGLRAHPGLAAITAIRFMRTDSGIALSERTIGLLRAAGHSPVAAAQLSTFLLNGIVGLAMNRPGDLAEPDPVIRERLITAKRGRLKSLDPAAFPNLTETADHFLALDDEEGYYARGLDYVLAGTRR</sequence>
<dbReference type="GO" id="GO:0046677">
    <property type="term" value="P:response to antibiotic"/>
    <property type="evidence" value="ECO:0007669"/>
    <property type="project" value="InterPro"/>
</dbReference>
<dbReference type="GO" id="GO:0045892">
    <property type="term" value="P:negative regulation of DNA-templated transcription"/>
    <property type="evidence" value="ECO:0007669"/>
    <property type="project" value="InterPro"/>
</dbReference>
<dbReference type="GO" id="GO:0003700">
    <property type="term" value="F:DNA-binding transcription factor activity"/>
    <property type="evidence" value="ECO:0007669"/>
    <property type="project" value="TreeGrafter"/>
</dbReference>
<keyword evidence="8" id="KW-1185">Reference proteome</keyword>
<evidence type="ECO:0000256" key="1">
    <source>
        <dbReference type="ARBA" id="ARBA00022491"/>
    </source>
</evidence>
<dbReference type="InterPro" id="IPR050109">
    <property type="entry name" value="HTH-type_TetR-like_transc_reg"/>
</dbReference>
<dbReference type="PANTHER" id="PTHR30055">
    <property type="entry name" value="HTH-TYPE TRANSCRIPTIONAL REGULATOR RUTR"/>
    <property type="match status" value="1"/>
</dbReference>
<dbReference type="SUPFAM" id="SSF46689">
    <property type="entry name" value="Homeodomain-like"/>
    <property type="match status" value="1"/>
</dbReference>
<evidence type="ECO:0000313" key="7">
    <source>
        <dbReference type="EMBL" id="MDQ0364769.1"/>
    </source>
</evidence>
<keyword evidence="3 5" id="KW-0238">DNA-binding</keyword>